<feature type="transmembrane region" description="Helical" evidence="1">
    <location>
        <begin position="104"/>
        <end position="121"/>
    </location>
</feature>
<gene>
    <name evidence="2" type="primary">rseC</name>
    <name evidence="2" type="ORF">VST7929_02300</name>
</gene>
<feature type="transmembrane region" description="Helical" evidence="1">
    <location>
        <begin position="74"/>
        <end position="98"/>
    </location>
</feature>
<evidence type="ECO:0000313" key="3">
    <source>
        <dbReference type="Proteomes" id="UP000838672"/>
    </source>
</evidence>
<comment type="caution">
    <text evidence="2">The sequence shown here is derived from an EMBL/GenBank/DDBJ whole genome shotgun (WGS) entry which is preliminary data.</text>
</comment>
<protein>
    <submittedName>
        <fullName evidence="2">Protein RseC</fullName>
    </submittedName>
</protein>
<dbReference type="PIRSF" id="PIRSF004923">
    <property type="entry name" value="RseC"/>
    <property type="match status" value="1"/>
</dbReference>
<evidence type="ECO:0000313" key="2">
    <source>
        <dbReference type="EMBL" id="CAH0534369.1"/>
    </source>
</evidence>
<name>A0ABN8DTH2_9VIBR</name>
<proteinExistence type="predicted"/>
<dbReference type="InterPro" id="IPR007359">
    <property type="entry name" value="SigmaE_reg_RseC_MucC"/>
</dbReference>
<keyword evidence="3" id="KW-1185">Reference proteome</keyword>
<dbReference type="InterPro" id="IPR026268">
    <property type="entry name" value="RseC"/>
</dbReference>
<reference evidence="2" key="1">
    <citation type="submission" date="2021-11" db="EMBL/GenBank/DDBJ databases">
        <authorList>
            <person name="Rodrigo-Torres L."/>
            <person name="Arahal R. D."/>
            <person name="Lucena T."/>
        </authorList>
    </citation>
    <scope>NUCLEOTIDE SEQUENCE</scope>
    <source>
        <strain evidence="2">CECT 7929</strain>
    </source>
</reference>
<dbReference type="RefSeq" id="WP_237466915.1">
    <property type="nucleotide sequence ID" value="NZ_CAKLDI010000001.1"/>
</dbReference>
<evidence type="ECO:0000256" key="1">
    <source>
        <dbReference type="SAM" id="Phobius"/>
    </source>
</evidence>
<keyword evidence="1" id="KW-0812">Transmembrane</keyword>
<organism evidence="2 3">
    <name type="scientific">Vibrio stylophorae</name>
    <dbReference type="NCBI Taxonomy" id="659351"/>
    <lineage>
        <taxon>Bacteria</taxon>
        <taxon>Pseudomonadati</taxon>
        <taxon>Pseudomonadota</taxon>
        <taxon>Gammaproteobacteria</taxon>
        <taxon>Vibrionales</taxon>
        <taxon>Vibrionaceae</taxon>
        <taxon>Vibrio</taxon>
    </lineage>
</organism>
<keyword evidence="1" id="KW-0472">Membrane</keyword>
<dbReference type="Proteomes" id="UP000838672">
    <property type="component" value="Unassembled WGS sequence"/>
</dbReference>
<dbReference type="EMBL" id="CAKLDI010000001">
    <property type="protein sequence ID" value="CAH0534369.1"/>
    <property type="molecule type" value="Genomic_DNA"/>
</dbReference>
<sequence>MLKAIATVVAIQGRRITLQSAQQSSCGHCQHQSHCATGVVSKAIGGKVHQWQLESELSLQVGQQVELGLTERSLLHAAALVYLLPILGLFVGAIVGQWLFAHELAAIAGGLLVALGSLWLSRRLAQRWQQQLHYQPQILRILSQPAANCGESFIER</sequence>
<keyword evidence="1" id="KW-1133">Transmembrane helix</keyword>
<dbReference type="PANTHER" id="PTHR35867:SF1">
    <property type="entry name" value="PROTEIN RSEC"/>
    <property type="match status" value="1"/>
</dbReference>
<accession>A0ABN8DTH2</accession>
<dbReference type="PANTHER" id="PTHR35867">
    <property type="entry name" value="PROTEIN RSEC"/>
    <property type="match status" value="1"/>
</dbReference>
<dbReference type="Pfam" id="PF04246">
    <property type="entry name" value="RseC_MucC"/>
    <property type="match status" value="1"/>
</dbReference>